<feature type="domain" description="CCHC-type" evidence="8">
    <location>
        <begin position="60"/>
        <end position="75"/>
    </location>
</feature>
<evidence type="ECO:0000256" key="7">
    <source>
        <dbReference type="SAM" id="MobiDB-lite"/>
    </source>
</evidence>
<dbReference type="InterPro" id="IPR036691">
    <property type="entry name" value="Endo/exonu/phosph_ase_sf"/>
</dbReference>
<organism evidence="9 10">
    <name type="scientific">Popillia japonica</name>
    <name type="common">Japanese beetle</name>
    <dbReference type="NCBI Taxonomy" id="7064"/>
    <lineage>
        <taxon>Eukaryota</taxon>
        <taxon>Metazoa</taxon>
        <taxon>Ecdysozoa</taxon>
        <taxon>Arthropoda</taxon>
        <taxon>Hexapoda</taxon>
        <taxon>Insecta</taxon>
        <taxon>Pterygota</taxon>
        <taxon>Neoptera</taxon>
        <taxon>Endopterygota</taxon>
        <taxon>Coleoptera</taxon>
        <taxon>Polyphaga</taxon>
        <taxon>Scarabaeiformia</taxon>
        <taxon>Scarabaeidae</taxon>
        <taxon>Rutelinae</taxon>
        <taxon>Popillia</taxon>
    </lineage>
</organism>
<keyword evidence="4" id="KW-0862">Zinc</keyword>
<dbReference type="SMART" id="SM00343">
    <property type="entry name" value="ZnF_C2HC"/>
    <property type="match status" value="4"/>
</dbReference>
<evidence type="ECO:0000313" key="9">
    <source>
        <dbReference type="EMBL" id="KAK9720148.1"/>
    </source>
</evidence>
<evidence type="ECO:0000256" key="2">
    <source>
        <dbReference type="ARBA" id="ARBA00022737"/>
    </source>
</evidence>
<dbReference type="InterPro" id="IPR036875">
    <property type="entry name" value="Znf_CCHC_sf"/>
</dbReference>
<evidence type="ECO:0000259" key="8">
    <source>
        <dbReference type="PROSITE" id="PS50158"/>
    </source>
</evidence>
<dbReference type="Gene3D" id="3.60.10.10">
    <property type="entry name" value="Endonuclease/exonuclease/phosphatase"/>
    <property type="match status" value="1"/>
</dbReference>
<dbReference type="Proteomes" id="UP001458880">
    <property type="component" value="Unassembled WGS sequence"/>
</dbReference>
<feature type="region of interest" description="Disordered" evidence="7">
    <location>
        <begin position="338"/>
        <end position="380"/>
    </location>
</feature>
<evidence type="ECO:0000256" key="1">
    <source>
        <dbReference type="ARBA" id="ARBA00022723"/>
    </source>
</evidence>
<comment type="caution">
    <text evidence="9">The sequence shown here is derived from an EMBL/GenBank/DDBJ whole genome shotgun (WGS) entry which is preliminary data.</text>
</comment>
<keyword evidence="6" id="KW-0175">Coiled coil</keyword>
<feature type="domain" description="CCHC-type" evidence="8">
    <location>
        <begin position="83"/>
        <end position="96"/>
    </location>
</feature>
<feature type="region of interest" description="Disordered" evidence="7">
    <location>
        <begin position="501"/>
        <end position="524"/>
    </location>
</feature>
<dbReference type="SUPFAM" id="SSF56219">
    <property type="entry name" value="DNase I-like"/>
    <property type="match status" value="1"/>
</dbReference>
<dbReference type="InterPro" id="IPR001878">
    <property type="entry name" value="Znf_CCHC"/>
</dbReference>
<keyword evidence="3 5" id="KW-0863">Zinc-finger</keyword>
<dbReference type="EMBL" id="JASPKY010000213">
    <property type="protein sequence ID" value="KAK9720148.1"/>
    <property type="molecule type" value="Genomic_DNA"/>
</dbReference>
<keyword evidence="1" id="KW-0479">Metal-binding</keyword>
<evidence type="ECO:0000256" key="5">
    <source>
        <dbReference type="PROSITE-ProRule" id="PRU00047"/>
    </source>
</evidence>
<evidence type="ECO:0000256" key="4">
    <source>
        <dbReference type="ARBA" id="ARBA00022833"/>
    </source>
</evidence>
<dbReference type="GO" id="GO:0008270">
    <property type="term" value="F:zinc ion binding"/>
    <property type="evidence" value="ECO:0007669"/>
    <property type="project" value="UniProtKB-KW"/>
</dbReference>
<evidence type="ECO:0000313" key="10">
    <source>
        <dbReference type="Proteomes" id="UP001458880"/>
    </source>
</evidence>
<reference evidence="9 10" key="1">
    <citation type="journal article" date="2024" name="BMC Genomics">
        <title>De novo assembly and annotation of Popillia japonica's genome with initial clues to its potential as an invasive pest.</title>
        <authorList>
            <person name="Cucini C."/>
            <person name="Boschi S."/>
            <person name="Funari R."/>
            <person name="Cardaioli E."/>
            <person name="Iannotti N."/>
            <person name="Marturano G."/>
            <person name="Paoli F."/>
            <person name="Bruttini M."/>
            <person name="Carapelli A."/>
            <person name="Frati F."/>
            <person name="Nardi F."/>
        </authorList>
    </citation>
    <scope>NUCLEOTIDE SEQUENCE [LARGE SCALE GENOMIC DNA]</scope>
    <source>
        <strain evidence="9">DMR45628</strain>
    </source>
</reference>
<proteinExistence type="predicted"/>
<dbReference type="AlphaFoldDB" id="A0AAW1KLG5"/>
<dbReference type="PROSITE" id="PS50158">
    <property type="entry name" value="ZF_CCHC"/>
    <property type="match status" value="4"/>
</dbReference>
<protein>
    <recommendedName>
        <fullName evidence="8">CCHC-type domain-containing protein</fullName>
    </recommendedName>
</protein>
<sequence>MPTCSNLQDVVVKSMRPSRDGNQIATVQVSRNNANILLMAKRIKIGWVNCRVRERVAVTRCYKCLDFGHTLKECKGPDRSNLCINCHQPGHKARECDGPHFCPSCNTNEHRPDSTNCPRFRELIKTQRKVPRKANTPLGGICSHSLGEGFVCLKWEHWRLIGCYVSPNISLVEYDKHLDNLAEEIKSEDTEVAAELGLNVINKGDTPTFQRGASRSFIDITWASENITRKVQNWEVLTGEFHTDHQHIYFEIATDEPIPKRETGAYYTLNKEGFITALKDLPRRYQGVNPETLLDTIGKLNKEYTTRSIRDKRKMPYWWNSEIEVKRRECIAWRRETTRHHGRSPTQNATSAPFRTGRDTPVESNNEKMNLLDEEENDWQDEEMSTSPIFRLYESQGDVSYTSTESPAKKKRKRDEIKNANAKVGGLSKELLEVQTFMMKLNNKTEELKTLVKESTKTKTEIKAATRELVNIVGNLNKKVDILKTHYVEMSDKVESYKMQACGPPPEQRTVPGPEGSGSAQDAQTPAYYPNIEISTTTVGTQTNWDDIELEKAKRDTELRNNILEALSIDRGFQNISHALDMDWPSDLFSRTQTRNMNQAVLNSDGNCAILMDPRDVESNIMVDNISMRFPAVLDLAKRNEGHIDFLTSTTATKIRDKEAVEKTTSVYILPLHINKDGINDIEETYNILKEFKGIYQNHPSGNLNLLVSDGLNPQYTRKICEYIFRLDTVDISVISTQRKQAFKEPVTRRPVTEKVVVKSGNTKYADLLKSVKNCVNLEKVGVQVKTIRKTKDGDLLLEVRGDRQKVGVLKDAITKKVDNKLSLITSETAIHVLDVDADLTKEDVENAIRISVGNRSAHTVRVSSMRPTRDGNQAATVQVSKAAGNILVSRGKIKIGWVDCRIRERVEVVRCFKCLEFGHRRQECTGQDRSNLCLKCYQPGHIAKDCRGDEFCSACRCKGHRTDSTKCPKFRELLRAEINARRAGKGTTASQN</sequence>
<evidence type="ECO:0000256" key="6">
    <source>
        <dbReference type="SAM" id="Coils"/>
    </source>
</evidence>
<dbReference type="PANTHER" id="PTHR47103:SF8">
    <property type="entry name" value="DNA-BINDING PROTEIN"/>
    <property type="match status" value="1"/>
</dbReference>
<name>A0AAW1KLG5_POPJA</name>
<dbReference type="PANTHER" id="PTHR47103">
    <property type="entry name" value="DNA-BINDING PROTEIN"/>
    <property type="match status" value="1"/>
</dbReference>
<feature type="coiled-coil region" evidence="6">
    <location>
        <begin position="410"/>
        <end position="468"/>
    </location>
</feature>
<accession>A0AAW1KLG5</accession>
<feature type="domain" description="CCHC-type" evidence="8">
    <location>
        <begin position="934"/>
        <end position="948"/>
    </location>
</feature>
<feature type="compositionally biased region" description="Polar residues" evidence="7">
    <location>
        <begin position="344"/>
        <end position="353"/>
    </location>
</feature>
<evidence type="ECO:0000256" key="3">
    <source>
        <dbReference type="ARBA" id="ARBA00022771"/>
    </source>
</evidence>
<keyword evidence="10" id="KW-1185">Reference proteome</keyword>
<dbReference type="SUPFAM" id="SSF57756">
    <property type="entry name" value="Retrovirus zinc finger-like domains"/>
    <property type="match status" value="2"/>
</dbReference>
<dbReference type="GO" id="GO:0003676">
    <property type="term" value="F:nucleic acid binding"/>
    <property type="evidence" value="ECO:0007669"/>
    <property type="project" value="InterPro"/>
</dbReference>
<feature type="domain" description="CCHC-type" evidence="8">
    <location>
        <begin position="911"/>
        <end position="925"/>
    </location>
</feature>
<dbReference type="Gene3D" id="4.10.60.10">
    <property type="entry name" value="Zinc finger, CCHC-type"/>
    <property type="match status" value="2"/>
</dbReference>
<gene>
    <name evidence="9" type="ORF">QE152_g22235</name>
</gene>
<keyword evidence="2" id="KW-0677">Repeat</keyword>